<gene>
    <name evidence="1" type="ORF">FLL46_25580</name>
</gene>
<dbReference type="OrthoDB" id="4119964at2"/>
<protein>
    <recommendedName>
        <fullName evidence="3">DUF2971 domain-containing protein</fullName>
    </recommendedName>
</protein>
<dbReference type="Proteomes" id="UP000315439">
    <property type="component" value="Unassembled WGS sequence"/>
</dbReference>
<proteinExistence type="predicted"/>
<sequence>MSDLPATLTYFGNLQNIGQVINKLALPVQEAHQLRDPFLPDRYTSLAFTSQDMFDASVKFIAHAILGKSPPKGQPNHPLQKAIMRWRMENRFNDESEIKEALQGLLPAMVEKAFNEAKECHQAWVDYVSSKRVIRFCEKFQDLALWELAGAGYRGAAIKFKCSEDSIFKYCHPVNYQRWPAVTVNQQDYVEHMVGSIPEIEFNPEKTLLTQNYAHRQFKEWRLLVDADEHDEQWLEFPINLIQSVYIGALVPDKTVEQLKNHLARLGPFINVYHARCKANEFSFEFEKVSENLTESEEAEESTENAH</sequence>
<name>A0A545TWC9_9GAMM</name>
<keyword evidence="2" id="KW-1185">Reference proteome</keyword>
<evidence type="ECO:0000313" key="1">
    <source>
        <dbReference type="EMBL" id="TQV81523.1"/>
    </source>
</evidence>
<dbReference type="AlphaFoldDB" id="A0A545TWC9"/>
<dbReference type="EMBL" id="VIKS01000016">
    <property type="protein sequence ID" value="TQV81523.1"/>
    <property type="molecule type" value="Genomic_DNA"/>
</dbReference>
<evidence type="ECO:0008006" key="3">
    <source>
        <dbReference type="Google" id="ProtNLM"/>
    </source>
</evidence>
<comment type="caution">
    <text evidence="1">The sequence shown here is derived from an EMBL/GenBank/DDBJ whole genome shotgun (WGS) entry which is preliminary data.</text>
</comment>
<evidence type="ECO:0000313" key="2">
    <source>
        <dbReference type="Proteomes" id="UP000315439"/>
    </source>
</evidence>
<organism evidence="1 2">
    <name type="scientific">Aliikangiella coralliicola</name>
    <dbReference type="NCBI Taxonomy" id="2592383"/>
    <lineage>
        <taxon>Bacteria</taxon>
        <taxon>Pseudomonadati</taxon>
        <taxon>Pseudomonadota</taxon>
        <taxon>Gammaproteobacteria</taxon>
        <taxon>Oceanospirillales</taxon>
        <taxon>Pleioneaceae</taxon>
        <taxon>Aliikangiella</taxon>
    </lineage>
</organism>
<reference evidence="1 2" key="1">
    <citation type="submission" date="2019-07" db="EMBL/GenBank/DDBJ databases">
        <title>Draft genome for Aliikangiella sp. M105.</title>
        <authorList>
            <person name="Wang G."/>
        </authorList>
    </citation>
    <scope>NUCLEOTIDE SEQUENCE [LARGE SCALE GENOMIC DNA]</scope>
    <source>
        <strain evidence="1 2">M105</strain>
    </source>
</reference>
<dbReference type="RefSeq" id="WP_142935079.1">
    <property type="nucleotide sequence ID" value="NZ_ML660172.1"/>
</dbReference>
<accession>A0A545TWC9</accession>